<dbReference type="Pfam" id="PF00249">
    <property type="entry name" value="Myb_DNA-binding"/>
    <property type="match status" value="3"/>
</dbReference>
<evidence type="ECO:0000313" key="4">
    <source>
        <dbReference type="EMBL" id="KAG0266135.1"/>
    </source>
</evidence>
<dbReference type="InterPro" id="IPR017884">
    <property type="entry name" value="SANT_dom"/>
</dbReference>
<organism evidence="4 5">
    <name type="scientific">Mortierella polycephala</name>
    <dbReference type="NCBI Taxonomy" id="41804"/>
    <lineage>
        <taxon>Eukaryota</taxon>
        <taxon>Fungi</taxon>
        <taxon>Fungi incertae sedis</taxon>
        <taxon>Mucoromycota</taxon>
        <taxon>Mortierellomycotina</taxon>
        <taxon>Mortierellomycetes</taxon>
        <taxon>Mortierellales</taxon>
        <taxon>Mortierellaceae</taxon>
        <taxon>Mortierella</taxon>
    </lineage>
</organism>
<gene>
    <name evidence="4" type="ORF">BG011_003122</name>
</gene>
<dbReference type="InterPro" id="IPR050560">
    <property type="entry name" value="MYB_TF"/>
</dbReference>
<feature type="domain" description="Myb-like" evidence="2">
    <location>
        <begin position="241"/>
        <end position="286"/>
    </location>
</feature>
<accession>A0A9P6UAC5</accession>
<dbReference type="PROSITE" id="PS51293">
    <property type="entry name" value="SANT"/>
    <property type="match status" value="1"/>
</dbReference>
<evidence type="ECO:0000313" key="5">
    <source>
        <dbReference type="Proteomes" id="UP000726737"/>
    </source>
</evidence>
<dbReference type="SMART" id="SM00717">
    <property type="entry name" value="SANT"/>
    <property type="match status" value="5"/>
</dbReference>
<dbReference type="InterPro" id="IPR009057">
    <property type="entry name" value="Homeodomain-like_sf"/>
</dbReference>
<keyword evidence="5" id="KW-1185">Reference proteome</keyword>
<evidence type="ECO:0000259" key="3">
    <source>
        <dbReference type="PROSITE" id="PS51293"/>
    </source>
</evidence>
<protein>
    <recommendedName>
        <fullName evidence="6">Myb-like domain-containing protein</fullName>
    </recommendedName>
</protein>
<dbReference type="PANTHER" id="PTHR45614">
    <property type="entry name" value="MYB PROTEIN-RELATED"/>
    <property type="match status" value="1"/>
</dbReference>
<feature type="domain" description="Myb-like" evidence="2">
    <location>
        <begin position="147"/>
        <end position="190"/>
    </location>
</feature>
<comment type="caution">
    <text evidence="4">The sequence shown here is derived from an EMBL/GenBank/DDBJ whole genome shotgun (WGS) entry which is preliminary data.</text>
</comment>
<evidence type="ECO:0008006" key="6">
    <source>
        <dbReference type="Google" id="ProtNLM"/>
    </source>
</evidence>
<dbReference type="InterPro" id="IPR001005">
    <property type="entry name" value="SANT/Myb"/>
</dbReference>
<feature type="compositionally biased region" description="Polar residues" evidence="1">
    <location>
        <begin position="367"/>
        <end position="376"/>
    </location>
</feature>
<feature type="region of interest" description="Disordered" evidence="1">
    <location>
        <begin position="553"/>
        <end position="585"/>
    </location>
</feature>
<feature type="region of interest" description="Disordered" evidence="1">
    <location>
        <begin position="220"/>
        <end position="240"/>
    </location>
</feature>
<dbReference type="OrthoDB" id="2350934at2759"/>
<dbReference type="Proteomes" id="UP000726737">
    <property type="component" value="Unassembled WGS sequence"/>
</dbReference>
<feature type="compositionally biased region" description="Low complexity" evidence="1">
    <location>
        <begin position="227"/>
        <end position="240"/>
    </location>
</feature>
<sequence length="585" mass="66773">MSSRLTSQRRLYSSNITKSTTIETPVIKAPRKPTETRRPSSWTAEVDEQIASLRALNNTWEYISMATGRPTSVCSDRFYTHLDPSLKTWTQSMITRMDQMIENGTPWHEVSAAFNHKIVTCQQIWKTQGKGKLRVKGIISTAQPLTWTPQEIETYWQAWMVHGAKDWASISLMMKTKTETECMNMFKILVMNAIKDAPGWVKLEIFNYLADTNRIARSRMRQKKKQGISSRGSSSTGTIQWTPEDHEALLKAVEEHGLFSGWTTIREQVKPHLTDTEVEAEYYKLSGVAMVSDSTPQEARMRTPAIIGQWTEEEVEKFNTIMMKYSSLSVWTDEAAKRGVKSSNDDYETLFVQPKAAPKRPRKKNPQSLDDSVESPSSKKDGMGWNVDRVARLKRLVGQQKKTERLTGQSMNWSWIAEHIGPGFDASMCITKWQSLPAAATIQLEPPRAWGMEDFELLLDGIRAHGKSWKSIQKNFLPDRTIESIRRKTSNVQEKRKKLTQDQRTIAKLLESGQSVRNASAENLEIISQDPTFTMMGHIEDAFAQFKKLHPNAIHPKGMHSRRRLSKDVDGLDELSKDTDDEDET</sequence>
<evidence type="ECO:0000259" key="2">
    <source>
        <dbReference type="PROSITE" id="PS50090"/>
    </source>
</evidence>
<name>A0A9P6UAC5_9FUNG</name>
<evidence type="ECO:0000256" key="1">
    <source>
        <dbReference type="SAM" id="MobiDB-lite"/>
    </source>
</evidence>
<proteinExistence type="predicted"/>
<feature type="domain" description="SANT" evidence="3">
    <location>
        <begin position="147"/>
        <end position="194"/>
    </location>
</feature>
<dbReference type="CDD" id="cd00167">
    <property type="entry name" value="SANT"/>
    <property type="match status" value="3"/>
</dbReference>
<dbReference type="PROSITE" id="PS50090">
    <property type="entry name" value="MYB_LIKE"/>
    <property type="match status" value="2"/>
</dbReference>
<reference evidence="4" key="1">
    <citation type="journal article" date="2020" name="Fungal Divers.">
        <title>Resolving the Mortierellaceae phylogeny through synthesis of multi-gene phylogenetics and phylogenomics.</title>
        <authorList>
            <person name="Vandepol N."/>
            <person name="Liber J."/>
            <person name="Desiro A."/>
            <person name="Na H."/>
            <person name="Kennedy M."/>
            <person name="Barry K."/>
            <person name="Grigoriev I.V."/>
            <person name="Miller A.N."/>
            <person name="O'Donnell K."/>
            <person name="Stajich J.E."/>
            <person name="Bonito G."/>
        </authorList>
    </citation>
    <scope>NUCLEOTIDE SEQUENCE</scope>
    <source>
        <strain evidence="4">KOD948</strain>
    </source>
</reference>
<dbReference type="EMBL" id="JAAAJA010000021">
    <property type="protein sequence ID" value="KAG0266135.1"/>
    <property type="molecule type" value="Genomic_DNA"/>
</dbReference>
<dbReference type="SUPFAM" id="SSF46689">
    <property type="entry name" value="Homeodomain-like"/>
    <property type="match status" value="3"/>
</dbReference>
<dbReference type="Gene3D" id="1.10.10.60">
    <property type="entry name" value="Homeodomain-like"/>
    <property type="match status" value="2"/>
</dbReference>
<feature type="compositionally biased region" description="Basic and acidic residues" evidence="1">
    <location>
        <begin position="566"/>
        <end position="578"/>
    </location>
</feature>
<feature type="region of interest" description="Disordered" evidence="1">
    <location>
        <begin position="351"/>
        <end position="384"/>
    </location>
</feature>
<dbReference type="AlphaFoldDB" id="A0A9P6UAC5"/>